<dbReference type="AlphaFoldDB" id="A0A371YLI6"/>
<sequence>MNKSEIGYSTSNSIVIRGHDFATDILGKLDFVDLVMLTSVGRVPTSQEKVMLNLILVTAAGHGITPSVLASRMTYLGAPEALQGAIAAGLLGGGSVYLGPTQNIAQSLLDIADQLPKDPNEQQIKEAALQFINESKVQKKPVLGIGSVYQGGDPRVKVMRDLAQTNGFYGLHWKIMDTLAAELSQLKNKQFELNGAGALGAIIADMGLDPLFGRGLMLTGRCAGLLAHLLEEKEKPIAKSVWDLVLAEKKDD</sequence>
<dbReference type="Gene3D" id="1.10.580.10">
    <property type="entry name" value="Citrate Synthase, domain 1"/>
    <property type="match status" value="1"/>
</dbReference>
<dbReference type="EMBL" id="PYIX02000040">
    <property type="protein sequence ID" value="RFC82194.1"/>
    <property type="molecule type" value="Genomic_DNA"/>
</dbReference>
<evidence type="ECO:0000256" key="1">
    <source>
        <dbReference type="ARBA" id="ARBA00004751"/>
    </source>
</evidence>
<dbReference type="Pfam" id="PF00285">
    <property type="entry name" value="Citrate_synt"/>
    <property type="match status" value="1"/>
</dbReference>
<dbReference type="InterPro" id="IPR016143">
    <property type="entry name" value="Citrate_synth-like_sm_a-sub"/>
</dbReference>
<keyword evidence="6" id="KW-1185">Reference proteome</keyword>
<evidence type="ECO:0000256" key="2">
    <source>
        <dbReference type="ARBA" id="ARBA00012972"/>
    </source>
</evidence>
<dbReference type="Proteomes" id="UP001595455">
    <property type="component" value="Unassembled WGS sequence"/>
</dbReference>
<accession>A0A371YLI6</accession>
<reference evidence="3" key="1">
    <citation type="journal article" date="2014" name="Int. J. Syst. Evol. Microbiol.">
        <title>Complete genome of a new Firmicutes species belonging to the dominant human colonic microbiota ('Ruminococcus bicirculans') reveals two chromosomes and a selective capacity to utilize plant glucans.</title>
        <authorList>
            <consortium name="NISC Comparative Sequencing Program"/>
            <person name="Wegmann U."/>
            <person name="Louis P."/>
            <person name="Goesmann A."/>
            <person name="Henrissat B."/>
            <person name="Duncan S.H."/>
            <person name="Flint H.J."/>
        </authorList>
    </citation>
    <scope>NUCLEOTIDE SEQUENCE</scope>
    <source>
        <strain evidence="3">KCTC 62575</strain>
    </source>
</reference>
<dbReference type="GO" id="GO:0036440">
    <property type="term" value="F:citrate synthase activity"/>
    <property type="evidence" value="ECO:0007669"/>
    <property type="project" value="UniProtKB-EC"/>
</dbReference>
<dbReference type="EC" id="2.3.3.16" evidence="2"/>
<dbReference type="Gene3D" id="1.10.230.10">
    <property type="entry name" value="Cytochrome P450-Terp, domain 2"/>
    <property type="match status" value="1"/>
</dbReference>
<evidence type="ECO:0000313" key="6">
    <source>
        <dbReference type="Proteomes" id="UP001595455"/>
    </source>
</evidence>
<dbReference type="OrthoDB" id="3284791at2"/>
<dbReference type="SUPFAM" id="SSF48256">
    <property type="entry name" value="Citrate synthase"/>
    <property type="match status" value="1"/>
</dbReference>
<dbReference type="InterPro" id="IPR016142">
    <property type="entry name" value="Citrate_synth-like_lrg_a-sub"/>
</dbReference>
<reference evidence="3" key="4">
    <citation type="submission" date="2024-09" db="EMBL/GenBank/DDBJ databases">
        <authorList>
            <person name="Sun Q."/>
            <person name="Mori K."/>
        </authorList>
    </citation>
    <scope>NUCLEOTIDE SEQUENCE</scope>
    <source>
        <strain evidence="3">KCTC 62575</strain>
    </source>
</reference>
<reference evidence="6" key="3">
    <citation type="journal article" date="2019" name="Int. J. Syst. Evol. Microbiol.">
        <title>The Global Catalogue of Microorganisms (GCM) 10K type strain sequencing project: providing services to taxonomists for standard genome sequencing and annotation.</title>
        <authorList>
            <consortium name="The Broad Institute Genomics Platform"/>
            <consortium name="The Broad Institute Genome Sequencing Center for Infectious Disease"/>
            <person name="Wu L."/>
            <person name="Ma J."/>
        </authorList>
    </citation>
    <scope>NUCLEOTIDE SEQUENCE [LARGE SCALE GENOMIC DNA]</scope>
    <source>
        <strain evidence="6">KCTC 62575</strain>
    </source>
</reference>
<organism evidence="4 5">
    <name type="scientific">Acinetobacter sichuanensis</name>
    <dbReference type="NCBI Taxonomy" id="2136183"/>
    <lineage>
        <taxon>Bacteria</taxon>
        <taxon>Pseudomonadati</taxon>
        <taxon>Pseudomonadota</taxon>
        <taxon>Gammaproteobacteria</taxon>
        <taxon>Moraxellales</taxon>
        <taxon>Moraxellaceae</taxon>
        <taxon>Acinetobacter</taxon>
    </lineage>
</organism>
<dbReference type="EMBL" id="JBHRSF010000062">
    <property type="protein sequence ID" value="MFC2996271.1"/>
    <property type="molecule type" value="Genomic_DNA"/>
</dbReference>
<dbReference type="Proteomes" id="UP000240957">
    <property type="component" value="Unassembled WGS sequence"/>
</dbReference>
<evidence type="ECO:0000313" key="3">
    <source>
        <dbReference type="EMBL" id="MFC2996271.1"/>
    </source>
</evidence>
<proteinExistence type="predicted"/>
<comment type="pathway">
    <text evidence="1">Carbohydrate metabolism; tricarboxylic acid cycle; isocitrate from oxaloacetate: step 1/2.</text>
</comment>
<dbReference type="GO" id="GO:0016829">
    <property type="term" value="F:lyase activity"/>
    <property type="evidence" value="ECO:0007669"/>
    <property type="project" value="UniProtKB-KW"/>
</dbReference>
<gene>
    <name evidence="3" type="ORF">ACFODO_13520</name>
    <name evidence="4" type="ORF">C9E89_017735</name>
</gene>
<dbReference type="InterPro" id="IPR002020">
    <property type="entry name" value="Citrate_synthase"/>
</dbReference>
<keyword evidence="4" id="KW-0456">Lyase</keyword>
<dbReference type="CDD" id="cd06100">
    <property type="entry name" value="CCL_ACL-C"/>
    <property type="match status" value="1"/>
</dbReference>
<dbReference type="NCBIfam" id="NF004868">
    <property type="entry name" value="PRK06224.1-5"/>
    <property type="match status" value="1"/>
</dbReference>
<dbReference type="RefSeq" id="WP_107009666.1">
    <property type="nucleotide sequence ID" value="NZ_JBHRSF010000062.1"/>
</dbReference>
<reference evidence="4 5" key="2">
    <citation type="submission" date="2018-08" db="EMBL/GenBank/DDBJ databases">
        <title>The draft genome of Acinetobacter sichuanensis strain WCHAc060041.</title>
        <authorList>
            <person name="Qin J."/>
            <person name="Feng Y."/>
            <person name="Zong Z."/>
        </authorList>
    </citation>
    <scope>NUCLEOTIDE SEQUENCE [LARGE SCALE GENOMIC DNA]</scope>
    <source>
        <strain evidence="4 5">WCHAc060041</strain>
    </source>
</reference>
<comment type="caution">
    <text evidence="4">The sequence shown here is derived from an EMBL/GenBank/DDBJ whole genome shotgun (WGS) entry which is preliminary data.</text>
</comment>
<evidence type="ECO:0000313" key="5">
    <source>
        <dbReference type="Proteomes" id="UP000240957"/>
    </source>
</evidence>
<dbReference type="GO" id="GO:0006099">
    <property type="term" value="P:tricarboxylic acid cycle"/>
    <property type="evidence" value="ECO:0007669"/>
    <property type="project" value="UniProtKB-UniPathway"/>
</dbReference>
<dbReference type="InterPro" id="IPR036969">
    <property type="entry name" value="Citrate_synthase_sf"/>
</dbReference>
<name>A0A371YLI6_9GAMM</name>
<dbReference type="UniPathway" id="UPA00223">
    <property type="reaction ID" value="UER00717"/>
</dbReference>
<protein>
    <recommendedName>
        <fullName evidence="2">citrate synthase (unknown stereospecificity)</fullName>
        <ecNumber evidence="2">2.3.3.16</ecNumber>
    </recommendedName>
</protein>
<evidence type="ECO:0000313" key="4">
    <source>
        <dbReference type="EMBL" id="RFC82194.1"/>
    </source>
</evidence>